<organism evidence="1 2">
    <name type="scientific">Chitinophaga solisilvae</name>
    <dbReference type="NCBI Taxonomy" id="1233460"/>
    <lineage>
        <taxon>Bacteria</taxon>
        <taxon>Pseudomonadati</taxon>
        <taxon>Bacteroidota</taxon>
        <taxon>Chitinophagia</taxon>
        <taxon>Chitinophagales</taxon>
        <taxon>Chitinophagaceae</taxon>
        <taxon>Chitinophaga</taxon>
    </lineage>
</organism>
<dbReference type="Proteomes" id="UP000281028">
    <property type="component" value="Unassembled WGS sequence"/>
</dbReference>
<dbReference type="EMBL" id="RIAR02000001">
    <property type="protein sequence ID" value="NSL89008.1"/>
    <property type="molecule type" value="Genomic_DNA"/>
</dbReference>
<evidence type="ECO:0000313" key="1">
    <source>
        <dbReference type="EMBL" id="NSL89008.1"/>
    </source>
</evidence>
<dbReference type="RefSeq" id="WP_127036117.1">
    <property type="nucleotide sequence ID" value="NZ_JAABOK010000003.1"/>
</dbReference>
<proteinExistence type="predicted"/>
<evidence type="ECO:0000313" key="2">
    <source>
        <dbReference type="Proteomes" id="UP000281028"/>
    </source>
</evidence>
<dbReference type="AlphaFoldDB" id="A0A9Q5D1B8"/>
<reference evidence="1" key="1">
    <citation type="submission" date="2020-05" db="EMBL/GenBank/DDBJ databases">
        <title>Chitinophaga laudate sp. nov., isolated from a tropical peat swamp.</title>
        <authorList>
            <person name="Goh C.B.S."/>
            <person name="Lee M.S."/>
            <person name="Parimannan S."/>
            <person name="Pasbakhsh P."/>
            <person name="Yule C.M."/>
            <person name="Rajandas H."/>
            <person name="Loke S."/>
            <person name="Croft L."/>
            <person name="Tan J.B.L."/>
        </authorList>
    </citation>
    <scope>NUCLEOTIDE SEQUENCE</scope>
    <source>
        <strain evidence="1">Mgbs1</strain>
    </source>
</reference>
<gene>
    <name evidence="1" type="ORF">ECE50_019355</name>
</gene>
<sequence length="221" mass="24314">MSQDYYFGKLVTSAVKFENTPAIAVFFDGKELDTIGGGASRESMLLAGKTGKLSFFKYGTTELIADTVITIQKNDVQRFRVAYSTQFNIKGFVKDKPSMGADSLAFQLYLLPSNFYKQKAVDVQLFTYDINSGTMVKHSLVKNVEFGKLNTVVTIGKGIDADQMPVYYTMQYIDPATGNVIPFGTGEEHIWLPALVQGSYTIVTFKDDATGAITADAIELL</sequence>
<protein>
    <submittedName>
        <fullName evidence="1">Uncharacterized protein</fullName>
    </submittedName>
</protein>
<comment type="caution">
    <text evidence="1">The sequence shown here is derived from an EMBL/GenBank/DDBJ whole genome shotgun (WGS) entry which is preliminary data.</text>
</comment>
<accession>A0A9Q5D1B8</accession>
<dbReference type="OrthoDB" id="666405at2"/>
<name>A0A9Q5D1B8_9BACT</name>
<keyword evidence="2" id="KW-1185">Reference proteome</keyword>